<dbReference type="KEGG" id="xor:XOC_0557"/>
<evidence type="ECO:0000313" key="1">
    <source>
        <dbReference type="EMBL" id="AEQ94767.1"/>
    </source>
</evidence>
<sequence>MGADGALTTAVDAWDMPIPSTGRARLAVSAVVLLAALSRRRFLLWQ</sequence>
<name>G7TAK0_XANOB</name>
<accession>G7TAK0</accession>
<gene>
    <name evidence="1" type="ORF">XOC_0557</name>
</gene>
<proteinExistence type="predicted"/>
<reference evidence="1 2" key="1">
    <citation type="journal article" date="2011" name="J. Bacteriol.">
        <title>Two new complete genome sequences offer insight into host and tissue specificity of plant pathogenic Xanthomonas spp.</title>
        <authorList>
            <person name="Bogdanove A.J."/>
            <person name="Koebnik R."/>
            <person name="Lu H."/>
            <person name="Furutani A."/>
            <person name="Angiuoli S.V."/>
            <person name="Patil P.B."/>
            <person name="Van Sluys M.A."/>
            <person name="Ryan R.P."/>
            <person name="Meyer D.F."/>
            <person name="Han S.W."/>
            <person name="Aparna G."/>
            <person name="Rajaram M."/>
            <person name="Delcher A.L."/>
            <person name="Phillippy A.M."/>
            <person name="Puiu D."/>
            <person name="Schatz M.C."/>
            <person name="Shumway M."/>
            <person name="Sommer D.D."/>
            <person name="Trapnell C."/>
            <person name="Benahmed F."/>
            <person name="Dimitrov G."/>
            <person name="Madupu R."/>
            <person name="Radune D."/>
            <person name="Sullivan S."/>
            <person name="Jha G."/>
            <person name="Ishihara H."/>
            <person name="Lee S.W."/>
            <person name="Pandey A."/>
            <person name="Sharma V."/>
            <person name="Sriariyanun M."/>
            <person name="Szurek B."/>
            <person name="Vera-Cruz C.M."/>
            <person name="Dorman K.S."/>
            <person name="Ronald P.C."/>
            <person name="Verdier V."/>
            <person name="Dow J.M."/>
            <person name="Sonti R.V."/>
            <person name="Tsuge S."/>
            <person name="Brendel V.P."/>
            <person name="Rabinowicz P.D."/>
            <person name="Leach J.E."/>
            <person name="White F.F."/>
            <person name="Salzberg S.L."/>
        </authorList>
    </citation>
    <scope>NUCLEOTIDE SEQUENCE [LARGE SCALE GENOMIC DNA]</scope>
    <source>
        <strain evidence="1 2">BLS256</strain>
    </source>
</reference>
<evidence type="ECO:0000313" key="2">
    <source>
        <dbReference type="Proteomes" id="UP000008851"/>
    </source>
</evidence>
<protein>
    <submittedName>
        <fullName evidence="1">Uncharacterized protein</fullName>
    </submittedName>
</protein>
<dbReference type="EMBL" id="CP003057">
    <property type="protein sequence ID" value="AEQ94767.1"/>
    <property type="molecule type" value="Genomic_DNA"/>
</dbReference>
<dbReference type="AlphaFoldDB" id="G7TAK0"/>
<dbReference type="HOGENOM" id="CLU_198447_0_0_6"/>
<organism evidence="1 2">
    <name type="scientific">Xanthomonas oryzae pv. oryzicola (strain BLS256)</name>
    <dbReference type="NCBI Taxonomy" id="383407"/>
    <lineage>
        <taxon>Bacteria</taxon>
        <taxon>Pseudomonadati</taxon>
        <taxon>Pseudomonadota</taxon>
        <taxon>Gammaproteobacteria</taxon>
        <taxon>Lysobacterales</taxon>
        <taxon>Lysobacteraceae</taxon>
        <taxon>Xanthomonas</taxon>
    </lineage>
</organism>
<dbReference type="Proteomes" id="UP000008851">
    <property type="component" value="Chromosome"/>
</dbReference>